<dbReference type="GeneID" id="87875983"/>
<dbReference type="AlphaFoldDB" id="A0AAJ0I259"/>
<feature type="transmembrane region" description="Helical" evidence="1">
    <location>
        <begin position="69"/>
        <end position="91"/>
    </location>
</feature>
<dbReference type="Proteomes" id="UP001285908">
    <property type="component" value="Unassembled WGS sequence"/>
</dbReference>
<dbReference type="RefSeq" id="XP_062689877.1">
    <property type="nucleotide sequence ID" value="XM_062838361.1"/>
</dbReference>
<sequence length="132" mass="14711">MDANVEKDRSRLPDHQVDSLINLSALPDIHMTSPACINGVGVVTSCFRYAAPVTGGGWGDYLRWLQGEIGVIATIVISEFLVMPVVIIGTGQRYWILRGEMFEAYVRDIDDIQIDHDTFDFGGHQLIAFLTR</sequence>
<keyword evidence="3" id="KW-1185">Reference proteome</keyword>
<proteinExistence type="predicted"/>
<evidence type="ECO:0000256" key="1">
    <source>
        <dbReference type="SAM" id="Phobius"/>
    </source>
</evidence>
<evidence type="ECO:0000313" key="2">
    <source>
        <dbReference type="EMBL" id="KAK3487750.1"/>
    </source>
</evidence>
<organism evidence="2 3">
    <name type="scientific">Neurospora hispaniola</name>
    <dbReference type="NCBI Taxonomy" id="588809"/>
    <lineage>
        <taxon>Eukaryota</taxon>
        <taxon>Fungi</taxon>
        <taxon>Dikarya</taxon>
        <taxon>Ascomycota</taxon>
        <taxon>Pezizomycotina</taxon>
        <taxon>Sordariomycetes</taxon>
        <taxon>Sordariomycetidae</taxon>
        <taxon>Sordariales</taxon>
        <taxon>Sordariaceae</taxon>
        <taxon>Neurospora</taxon>
    </lineage>
</organism>
<keyword evidence="1" id="KW-0812">Transmembrane</keyword>
<keyword evidence="1" id="KW-0472">Membrane</keyword>
<accession>A0AAJ0I259</accession>
<name>A0AAJ0I259_9PEZI</name>
<protein>
    <submittedName>
        <fullName evidence="2">Uncharacterized protein</fullName>
    </submittedName>
</protein>
<reference evidence="2 3" key="1">
    <citation type="journal article" date="2023" name="Mol. Phylogenet. Evol.">
        <title>Genome-scale phylogeny and comparative genomics of the fungal order Sordariales.</title>
        <authorList>
            <person name="Hensen N."/>
            <person name="Bonometti L."/>
            <person name="Westerberg I."/>
            <person name="Brannstrom I.O."/>
            <person name="Guillou S."/>
            <person name="Cros-Aarteil S."/>
            <person name="Calhoun S."/>
            <person name="Haridas S."/>
            <person name="Kuo A."/>
            <person name="Mondo S."/>
            <person name="Pangilinan J."/>
            <person name="Riley R."/>
            <person name="LaButti K."/>
            <person name="Andreopoulos B."/>
            <person name="Lipzen A."/>
            <person name="Chen C."/>
            <person name="Yan M."/>
            <person name="Daum C."/>
            <person name="Ng V."/>
            <person name="Clum A."/>
            <person name="Steindorff A."/>
            <person name="Ohm R.A."/>
            <person name="Martin F."/>
            <person name="Silar P."/>
            <person name="Natvig D.O."/>
            <person name="Lalanne C."/>
            <person name="Gautier V."/>
            <person name="Ament-Velasquez S.L."/>
            <person name="Kruys A."/>
            <person name="Hutchinson M.I."/>
            <person name="Powell A.J."/>
            <person name="Barry K."/>
            <person name="Miller A.N."/>
            <person name="Grigoriev I.V."/>
            <person name="Debuchy R."/>
            <person name="Gladieux P."/>
            <person name="Hiltunen Thoren M."/>
            <person name="Johannesson H."/>
        </authorList>
    </citation>
    <scope>NUCLEOTIDE SEQUENCE [LARGE SCALE GENOMIC DNA]</scope>
    <source>
        <strain evidence="2 3">FGSC 10403</strain>
    </source>
</reference>
<evidence type="ECO:0000313" key="3">
    <source>
        <dbReference type="Proteomes" id="UP001285908"/>
    </source>
</evidence>
<dbReference type="EMBL" id="JAULSX010000007">
    <property type="protein sequence ID" value="KAK3487750.1"/>
    <property type="molecule type" value="Genomic_DNA"/>
</dbReference>
<comment type="caution">
    <text evidence="2">The sequence shown here is derived from an EMBL/GenBank/DDBJ whole genome shotgun (WGS) entry which is preliminary data.</text>
</comment>
<gene>
    <name evidence="2" type="ORF">B0T23DRAFT_398438</name>
</gene>
<keyword evidence="1" id="KW-1133">Transmembrane helix</keyword>